<dbReference type="Gene3D" id="3.60.15.10">
    <property type="entry name" value="Ribonuclease Z/Hydroxyacylglutathione hydrolase-like"/>
    <property type="match status" value="1"/>
</dbReference>
<protein>
    <recommendedName>
        <fullName evidence="6">beta-lactamase</fullName>
        <ecNumber evidence="6">3.5.2.6</ecNumber>
    </recommendedName>
</protein>
<keyword evidence="9" id="KW-0574">Periplasm</keyword>
<keyword evidence="8" id="KW-0732">Signal</keyword>
<dbReference type="InterPro" id="IPR050855">
    <property type="entry name" value="NDM-1-like"/>
</dbReference>
<dbReference type="Proteomes" id="UP000289455">
    <property type="component" value="Unassembled WGS sequence"/>
</dbReference>
<dbReference type="AlphaFoldDB" id="A0A4Q1BZ92"/>
<dbReference type="CDD" id="cd16302">
    <property type="entry name" value="CcrA-like_MBL-B1"/>
    <property type="match status" value="1"/>
</dbReference>
<dbReference type="RefSeq" id="WP_129027157.1">
    <property type="nucleotide sequence ID" value="NZ_SDHY01000004.1"/>
</dbReference>
<evidence type="ECO:0000256" key="10">
    <source>
        <dbReference type="ARBA" id="ARBA00022801"/>
    </source>
</evidence>
<evidence type="ECO:0000256" key="6">
    <source>
        <dbReference type="ARBA" id="ARBA00012865"/>
    </source>
</evidence>
<evidence type="ECO:0000313" key="15">
    <source>
        <dbReference type="Proteomes" id="UP000289455"/>
    </source>
</evidence>
<keyword evidence="15" id="KW-1185">Reference proteome</keyword>
<evidence type="ECO:0000256" key="11">
    <source>
        <dbReference type="ARBA" id="ARBA00022833"/>
    </source>
</evidence>
<gene>
    <name evidence="14" type="primary">bla</name>
    <name evidence="14" type="ORF">ESB04_07710</name>
</gene>
<feature type="domain" description="Metallo-beta-lactamase" evidence="13">
    <location>
        <begin position="65"/>
        <end position="234"/>
    </location>
</feature>
<keyword evidence="10" id="KW-0378">Hydrolase</keyword>
<dbReference type="PANTHER" id="PTHR42951">
    <property type="entry name" value="METALLO-BETA-LACTAMASE DOMAIN-CONTAINING"/>
    <property type="match status" value="1"/>
</dbReference>
<proteinExistence type="inferred from homology"/>
<dbReference type="SMART" id="SM00849">
    <property type="entry name" value="Lactamase_B"/>
    <property type="match status" value="1"/>
</dbReference>
<evidence type="ECO:0000256" key="2">
    <source>
        <dbReference type="ARBA" id="ARBA00001947"/>
    </source>
</evidence>
<evidence type="ECO:0000256" key="8">
    <source>
        <dbReference type="ARBA" id="ARBA00022729"/>
    </source>
</evidence>
<dbReference type="NCBIfam" id="NF033088">
    <property type="entry name" value="bla_subclass_B1"/>
    <property type="match status" value="1"/>
</dbReference>
<evidence type="ECO:0000256" key="3">
    <source>
        <dbReference type="ARBA" id="ARBA00004418"/>
    </source>
</evidence>
<dbReference type="InterPro" id="IPR001279">
    <property type="entry name" value="Metallo-B-lactamas"/>
</dbReference>
<evidence type="ECO:0000256" key="5">
    <source>
        <dbReference type="ARBA" id="ARBA00011245"/>
    </source>
</evidence>
<dbReference type="PANTHER" id="PTHR42951:SF4">
    <property type="entry name" value="ACYL-COENZYME A THIOESTERASE MBLAC2"/>
    <property type="match status" value="1"/>
</dbReference>
<comment type="caution">
    <text evidence="14">The sequence shown here is derived from an EMBL/GenBank/DDBJ whole genome shotgun (WGS) entry which is preliminary data.</text>
</comment>
<keyword evidence="11" id="KW-0862">Zinc</keyword>
<comment type="catalytic activity">
    <reaction evidence="1">
        <text>a beta-lactam + H2O = a substituted beta-amino acid</text>
        <dbReference type="Rhea" id="RHEA:20401"/>
        <dbReference type="ChEBI" id="CHEBI:15377"/>
        <dbReference type="ChEBI" id="CHEBI:35627"/>
        <dbReference type="ChEBI" id="CHEBI:140347"/>
        <dbReference type="EC" id="3.5.2.6"/>
    </reaction>
</comment>
<dbReference type="NCBIfam" id="NF012229">
    <property type="entry name" value="bla_class_B_core"/>
    <property type="match status" value="1"/>
</dbReference>
<accession>A0A4Q1BZ92</accession>
<evidence type="ECO:0000256" key="4">
    <source>
        <dbReference type="ARBA" id="ARBA00005250"/>
    </source>
</evidence>
<comment type="subunit">
    <text evidence="5">Monomer.</text>
</comment>
<dbReference type="OrthoDB" id="9769598at2"/>
<evidence type="ECO:0000259" key="13">
    <source>
        <dbReference type="SMART" id="SM00849"/>
    </source>
</evidence>
<sequence length="251" mass="28349">MKIFLHQWHLLFILPLLCFQGISQQSKEQAFREIYRTQVLVINQIAPNSYQHISYLPTNDFGLVPCNGLIVRDKNEVIIFDTPTNDQGAEELIQWVNKTLGCKIKAIIPTHFHDDGLGGLNAFIQQNIPSWANFKTLELAKQNGYAIPQYGFKDSITLALGKEKVLVKFFGEGHTQDNVVGYFSKDRILFGGCLIKEMNATKGYLGDANVNQWSSTVEQVKNAFPQVKWVVPGHGKVGDSKLLDYTIDLFK</sequence>
<evidence type="ECO:0000256" key="1">
    <source>
        <dbReference type="ARBA" id="ARBA00001526"/>
    </source>
</evidence>
<keyword evidence="12" id="KW-0046">Antibiotic resistance</keyword>
<evidence type="ECO:0000313" key="14">
    <source>
        <dbReference type="EMBL" id="RXK48833.1"/>
    </source>
</evidence>
<keyword evidence="7" id="KW-0479">Metal-binding</keyword>
<evidence type="ECO:0000256" key="9">
    <source>
        <dbReference type="ARBA" id="ARBA00022764"/>
    </source>
</evidence>
<evidence type="ECO:0000256" key="7">
    <source>
        <dbReference type="ARBA" id="ARBA00022723"/>
    </source>
</evidence>
<comment type="cofactor">
    <cofactor evidence="2">
        <name>Zn(2+)</name>
        <dbReference type="ChEBI" id="CHEBI:29105"/>
    </cofactor>
</comment>
<dbReference type="EC" id="3.5.2.6" evidence="6"/>
<comment type="subcellular location">
    <subcellularLocation>
        <location evidence="3">Periplasm</location>
    </subcellularLocation>
</comment>
<dbReference type="Pfam" id="PF00753">
    <property type="entry name" value="Lactamase_B"/>
    <property type="match status" value="1"/>
</dbReference>
<organism evidence="14 15">
    <name type="scientific">Aquirufa rosea</name>
    <dbReference type="NCBI Taxonomy" id="2509241"/>
    <lineage>
        <taxon>Bacteria</taxon>
        <taxon>Pseudomonadati</taxon>
        <taxon>Bacteroidota</taxon>
        <taxon>Cytophagia</taxon>
        <taxon>Cytophagales</taxon>
        <taxon>Flectobacillaceae</taxon>
        <taxon>Aquirufa</taxon>
    </lineage>
</organism>
<dbReference type="InterPro" id="IPR036866">
    <property type="entry name" value="RibonucZ/Hydroxyglut_hydro"/>
</dbReference>
<reference evidence="14 15" key="1">
    <citation type="submission" date="2019-01" db="EMBL/GenBank/DDBJ databases">
        <title>Cytophagaceae bacterium strain CAR-16.</title>
        <authorList>
            <person name="Chen W.-M."/>
        </authorList>
    </citation>
    <scope>NUCLEOTIDE SEQUENCE [LARGE SCALE GENOMIC DNA]</scope>
    <source>
        <strain evidence="14 15">CAR-16</strain>
    </source>
</reference>
<dbReference type="GO" id="GO:0017001">
    <property type="term" value="P:antibiotic catabolic process"/>
    <property type="evidence" value="ECO:0007669"/>
    <property type="project" value="UniProtKB-ARBA"/>
</dbReference>
<name>A0A4Q1BZ92_9BACT</name>
<comment type="similarity">
    <text evidence="4">Belongs to the metallo-beta-lactamase superfamily. Class-B beta-lactamase family.</text>
</comment>
<dbReference type="InterPro" id="IPR058199">
    <property type="entry name" value="BlaB//VIM/IMP-1"/>
</dbReference>
<evidence type="ECO:0000256" key="12">
    <source>
        <dbReference type="ARBA" id="ARBA00023251"/>
    </source>
</evidence>
<dbReference type="SUPFAM" id="SSF56281">
    <property type="entry name" value="Metallo-hydrolase/oxidoreductase"/>
    <property type="match status" value="1"/>
</dbReference>
<dbReference type="EMBL" id="SDHY01000004">
    <property type="protein sequence ID" value="RXK48833.1"/>
    <property type="molecule type" value="Genomic_DNA"/>
</dbReference>